<accession>A0A9N9W6P5</accession>
<evidence type="ECO:0000256" key="1">
    <source>
        <dbReference type="SAM" id="MobiDB-lite"/>
    </source>
</evidence>
<dbReference type="Proteomes" id="UP000775872">
    <property type="component" value="Unassembled WGS sequence"/>
</dbReference>
<name>A0A9N9W6P5_9HYPO</name>
<gene>
    <name evidence="2" type="ORF">CSOL1703_00011202</name>
</gene>
<reference evidence="2 3" key="2">
    <citation type="submission" date="2021-10" db="EMBL/GenBank/DDBJ databases">
        <authorList>
            <person name="Piombo E."/>
        </authorList>
    </citation>
    <scope>NUCLEOTIDE SEQUENCE [LARGE SCALE GENOMIC DNA]</scope>
</reference>
<reference evidence="3" key="1">
    <citation type="submission" date="2019-06" db="EMBL/GenBank/DDBJ databases">
        <authorList>
            <person name="Broberg M."/>
        </authorList>
    </citation>
    <scope>NUCLEOTIDE SEQUENCE [LARGE SCALE GENOMIC DNA]</scope>
</reference>
<dbReference type="OrthoDB" id="5231629at2759"/>
<organism evidence="2 3">
    <name type="scientific">Clonostachys solani</name>
    <dbReference type="NCBI Taxonomy" id="160281"/>
    <lineage>
        <taxon>Eukaryota</taxon>
        <taxon>Fungi</taxon>
        <taxon>Dikarya</taxon>
        <taxon>Ascomycota</taxon>
        <taxon>Pezizomycotina</taxon>
        <taxon>Sordariomycetes</taxon>
        <taxon>Hypocreomycetidae</taxon>
        <taxon>Hypocreales</taxon>
        <taxon>Bionectriaceae</taxon>
        <taxon>Clonostachys</taxon>
    </lineage>
</organism>
<comment type="caution">
    <text evidence="2">The sequence shown here is derived from an EMBL/GenBank/DDBJ whole genome shotgun (WGS) entry which is preliminary data.</text>
</comment>
<dbReference type="EMBL" id="CABFOC020000011">
    <property type="protein sequence ID" value="CAH0045452.1"/>
    <property type="molecule type" value="Genomic_DNA"/>
</dbReference>
<feature type="compositionally biased region" description="Polar residues" evidence="1">
    <location>
        <begin position="9"/>
        <end position="21"/>
    </location>
</feature>
<sequence length="66" mass="7512">MNYNRDRTTTTPLTKENLNGVSATSNLGHYLTKDQNFEKVSQGLATKERDSAKYLSQWQKNFDGAK</sequence>
<proteinExistence type="predicted"/>
<feature type="region of interest" description="Disordered" evidence="1">
    <location>
        <begin position="1"/>
        <end position="21"/>
    </location>
</feature>
<dbReference type="AlphaFoldDB" id="A0A9N9W6P5"/>
<evidence type="ECO:0000313" key="2">
    <source>
        <dbReference type="EMBL" id="CAH0045452.1"/>
    </source>
</evidence>
<keyword evidence="3" id="KW-1185">Reference proteome</keyword>
<protein>
    <submittedName>
        <fullName evidence="2">Uncharacterized protein</fullName>
    </submittedName>
</protein>
<evidence type="ECO:0000313" key="3">
    <source>
        <dbReference type="Proteomes" id="UP000775872"/>
    </source>
</evidence>